<evidence type="ECO:0000256" key="1">
    <source>
        <dbReference type="SAM" id="MobiDB-lite"/>
    </source>
</evidence>
<organism evidence="2 3">
    <name type="scientific">Hydnum rufescens UP504</name>
    <dbReference type="NCBI Taxonomy" id="1448309"/>
    <lineage>
        <taxon>Eukaryota</taxon>
        <taxon>Fungi</taxon>
        <taxon>Dikarya</taxon>
        <taxon>Basidiomycota</taxon>
        <taxon>Agaricomycotina</taxon>
        <taxon>Agaricomycetes</taxon>
        <taxon>Cantharellales</taxon>
        <taxon>Hydnaceae</taxon>
        <taxon>Hydnum</taxon>
    </lineage>
</organism>
<gene>
    <name evidence="2" type="ORF">BS47DRAFT_364125</name>
</gene>
<evidence type="ECO:0000313" key="2">
    <source>
        <dbReference type="EMBL" id="KAF9506912.1"/>
    </source>
</evidence>
<protein>
    <submittedName>
        <fullName evidence="2">Uncharacterized protein</fullName>
    </submittedName>
</protein>
<reference evidence="2" key="1">
    <citation type="journal article" date="2020" name="Nat. Commun.">
        <title>Large-scale genome sequencing of mycorrhizal fungi provides insights into the early evolution of symbiotic traits.</title>
        <authorList>
            <person name="Miyauchi S."/>
            <person name="Kiss E."/>
            <person name="Kuo A."/>
            <person name="Drula E."/>
            <person name="Kohler A."/>
            <person name="Sanchez-Garcia M."/>
            <person name="Morin E."/>
            <person name="Andreopoulos B."/>
            <person name="Barry K.W."/>
            <person name="Bonito G."/>
            <person name="Buee M."/>
            <person name="Carver A."/>
            <person name="Chen C."/>
            <person name="Cichocki N."/>
            <person name="Clum A."/>
            <person name="Culley D."/>
            <person name="Crous P.W."/>
            <person name="Fauchery L."/>
            <person name="Girlanda M."/>
            <person name="Hayes R.D."/>
            <person name="Keri Z."/>
            <person name="LaButti K."/>
            <person name="Lipzen A."/>
            <person name="Lombard V."/>
            <person name="Magnuson J."/>
            <person name="Maillard F."/>
            <person name="Murat C."/>
            <person name="Nolan M."/>
            <person name="Ohm R.A."/>
            <person name="Pangilinan J."/>
            <person name="Pereira M.F."/>
            <person name="Perotto S."/>
            <person name="Peter M."/>
            <person name="Pfister S."/>
            <person name="Riley R."/>
            <person name="Sitrit Y."/>
            <person name="Stielow J.B."/>
            <person name="Szollosi G."/>
            <person name="Zifcakova L."/>
            <person name="Stursova M."/>
            <person name="Spatafora J.W."/>
            <person name="Tedersoo L."/>
            <person name="Vaario L.M."/>
            <person name="Yamada A."/>
            <person name="Yan M."/>
            <person name="Wang P."/>
            <person name="Xu J."/>
            <person name="Bruns T."/>
            <person name="Baldrian P."/>
            <person name="Vilgalys R."/>
            <person name="Dunand C."/>
            <person name="Henrissat B."/>
            <person name="Grigoriev I.V."/>
            <person name="Hibbett D."/>
            <person name="Nagy L.G."/>
            <person name="Martin F.M."/>
        </authorList>
    </citation>
    <scope>NUCLEOTIDE SEQUENCE</scope>
    <source>
        <strain evidence="2">UP504</strain>
    </source>
</reference>
<dbReference type="EMBL" id="MU129094">
    <property type="protein sequence ID" value="KAF9506912.1"/>
    <property type="molecule type" value="Genomic_DNA"/>
</dbReference>
<proteinExistence type="predicted"/>
<name>A0A9P6AJW7_9AGAM</name>
<dbReference type="AlphaFoldDB" id="A0A9P6AJW7"/>
<dbReference type="Proteomes" id="UP000886523">
    <property type="component" value="Unassembled WGS sequence"/>
</dbReference>
<comment type="caution">
    <text evidence="2">The sequence shown here is derived from an EMBL/GenBank/DDBJ whole genome shotgun (WGS) entry which is preliminary data.</text>
</comment>
<keyword evidence="3" id="KW-1185">Reference proteome</keyword>
<sequence>MGRISIYTQPSCVLRQRRTPSRQRRTPSGRRRTPSGRRKNWLLARRNSDGSRKNDVVQLKQTWFAKLKGRRIEAEGRHAAEAQIAKLQEQLRLLAPDSPYT</sequence>
<feature type="compositionally biased region" description="Basic residues" evidence="1">
    <location>
        <begin position="15"/>
        <end position="40"/>
    </location>
</feature>
<accession>A0A9P6AJW7</accession>
<evidence type="ECO:0000313" key="3">
    <source>
        <dbReference type="Proteomes" id="UP000886523"/>
    </source>
</evidence>
<feature type="compositionally biased region" description="Polar residues" evidence="1">
    <location>
        <begin position="1"/>
        <end position="11"/>
    </location>
</feature>
<feature type="region of interest" description="Disordered" evidence="1">
    <location>
        <begin position="1"/>
        <end position="54"/>
    </location>
</feature>